<dbReference type="EMBL" id="JBIMZQ010000055">
    <property type="protein sequence ID" value="KAL3658284.1"/>
    <property type="molecule type" value="Genomic_DNA"/>
</dbReference>
<feature type="transmembrane region" description="Helical" evidence="2">
    <location>
        <begin position="47"/>
        <end position="64"/>
    </location>
</feature>
<feature type="region of interest" description="Disordered" evidence="1">
    <location>
        <begin position="109"/>
        <end position="298"/>
    </location>
</feature>
<feature type="compositionally biased region" description="Polar residues" evidence="1">
    <location>
        <begin position="222"/>
        <end position="244"/>
    </location>
</feature>
<organism evidence="3 4">
    <name type="scientific">Phytophthora oleae</name>
    <dbReference type="NCBI Taxonomy" id="2107226"/>
    <lineage>
        <taxon>Eukaryota</taxon>
        <taxon>Sar</taxon>
        <taxon>Stramenopiles</taxon>
        <taxon>Oomycota</taxon>
        <taxon>Peronosporomycetes</taxon>
        <taxon>Peronosporales</taxon>
        <taxon>Peronosporaceae</taxon>
        <taxon>Phytophthora</taxon>
    </lineage>
</organism>
<keyword evidence="2" id="KW-1133">Transmembrane helix</keyword>
<accession>A0ABD3EYP6</accession>
<evidence type="ECO:0000313" key="3">
    <source>
        <dbReference type="EMBL" id="KAL3658284.1"/>
    </source>
</evidence>
<feature type="compositionally biased region" description="Polar residues" evidence="1">
    <location>
        <begin position="25"/>
        <end position="39"/>
    </location>
</feature>
<protein>
    <recommendedName>
        <fullName evidence="5">RxLR effector protein</fullName>
    </recommendedName>
</protein>
<keyword evidence="2" id="KW-0812">Transmembrane</keyword>
<feature type="compositionally biased region" description="Basic residues" evidence="1">
    <location>
        <begin position="1"/>
        <end position="11"/>
    </location>
</feature>
<evidence type="ECO:0008006" key="5">
    <source>
        <dbReference type="Google" id="ProtNLM"/>
    </source>
</evidence>
<keyword evidence="2" id="KW-0472">Membrane</keyword>
<evidence type="ECO:0000256" key="1">
    <source>
        <dbReference type="SAM" id="MobiDB-lite"/>
    </source>
</evidence>
<sequence>MGVMKQSRKKKDSVAPMSDDEDTGTDSQNRPRQGSRGVSFSTSRGKIWLILIANLAIVTSFIFMSSSRFPFLDGEGMAKDVLEQDQPNPGPVIKISEHGLFEGAAVTKGPQIAPDEDRKSETKAPLANGYVKAPSERPATEEINDKDDETKPVVAVIEQTPMPTNDDTSSGFTSNTPSDGEQSPAKSTDQESLSETVPSPPEPLEELEYSSTTSKAELQAEDINQSAVGSEAFQDNWNSLTKEPSPTEKPLIEGTQQTFTTKDTPPTQSDHGSNDSAQKPPAAEVEDAAPTPKFDPRVNIFEWTPPIKADAAKATQWTKTVKDKVDYIRNFQLGGDVLRALIREHKDGLVALREELFG</sequence>
<feature type="region of interest" description="Disordered" evidence="1">
    <location>
        <begin position="1"/>
        <end position="39"/>
    </location>
</feature>
<reference evidence="3 4" key="1">
    <citation type="submission" date="2024-09" db="EMBL/GenBank/DDBJ databases">
        <title>Genome sequencing and assembly of Phytophthora oleae, isolate VK10A, causative agent of rot of olive drupes.</title>
        <authorList>
            <person name="Conti Taguali S."/>
            <person name="Riolo M."/>
            <person name="La Spada F."/>
            <person name="Cacciola S.O."/>
            <person name="Dionisio G."/>
        </authorList>
    </citation>
    <scope>NUCLEOTIDE SEQUENCE [LARGE SCALE GENOMIC DNA]</scope>
    <source>
        <strain evidence="3 4">VK10A</strain>
    </source>
</reference>
<proteinExistence type="predicted"/>
<comment type="caution">
    <text evidence="3">The sequence shown here is derived from an EMBL/GenBank/DDBJ whole genome shotgun (WGS) entry which is preliminary data.</text>
</comment>
<dbReference type="AlphaFoldDB" id="A0ABD3EYP6"/>
<keyword evidence="4" id="KW-1185">Reference proteome</keyword>
<evidence type="ECO:0000313" key="4">
    <source>
        <dbReference type="Proteomes" id="UP001632037"/>
    </source>
</evidence>
<feature type="compositionally biased region" description="Polar residues" evidence="1">
    <location>
        <begin position="161"/>
        <end position="187"/>
    </location>
</feature>
<dbReference type="Proteomes" id="UP001632037">
    <property type="component" value="Unassembled WGS sequence"/>
</dbReference>
<gene>
    <name evidence="3" type="ORF">V7S43_016673</name>
</gene>
<feature type="compositionally biased region" description="Polar residues" evidence="1">
    <location>
        <begin position="254"/>
        <end position="277"/>
    </location>
</feature>
<name>A0ABD3EYP6_9STRA</name>
<evidence type="ECO:0000256" key="2">
    <source>
        <dbReference type="SAM" id="Phobius"/>
    </source>
</evidence>